<evidence type="ECO:0000259" key="8">
    <source>
        <dbReference type="PROSITE" id="PS50888"/>
    </source>
</evidence>
<keyword evidence="5" id="KW-0539">Nucleus</keyword>
<feature type="non-terminal residue" evidence="9">
    <location>
        <position position="1"/>
    </location>
</feature>
<dbReference type="CDD" id="cd19687">
    <property type="entry name" value="bHLHzip_Mlx"/>
    <property type="match status" value="1"/>
</dbReference>
<accession>A0ABN8Q810</accession>
<dbReference type="Gene3D" id="4.10.280.10">
    <property type="entry name" value="Helix-loop-helix DNA-binding domain"/>
    <property type="match status" value="1"/>
</dbReference>
<dbReference type="InterPro" id="IPR011598">
    <property type="entry name" value="bHLH_dom"/>
</dbReference>
<dbReference type="SMART" id="SM00353">
    <property type="entry name" value="HLH"/>
    <property type="match status" value="1"/>
</dbReference>
<gene>
    <name evidence="9" type="ORF">PEVE_00002919</name>
</gene>
<dbReference type="InterPro" id="IPR052207">
    <property type="entry name" value="Max-like/E-box_TFs"/>
</dbReference>
<feature type="region of interest" description="Disordered" evidence="7">
    <location>
        <begin position="1"/>
        <end position="30"/>
    </location>
</feature>
<evidence type="ECO:0000256" key="1">
    <source>
        <dbReference type="ARBA" id="ARBA00004123"/>
    </source>
</evidence>
<keyword evidence="4" id="KW-0804">Transcription</keyword>
<evidence type="ECO:0000256" key="5">
    <source>
        <dbReference type="ARBA" id="ARBA00023242"/>
    </source>
</evidence>
<protein>
    <recommendedName>
        <fullName evidence="8">BHLH domain-containing protein</fullName>
    </recommendedName>
</protein>
<dbReference type="SUPFAM" id="SSF47459">
    <property type="entry name" value="HLH, helix-loop-helix DNA-binding domain"/>
    <property type="match status" value="1"/>
</dbReference>
<sequence>LGENTDVKSEPASPDEDSSRAQFVDSQDEENDVFVAKEQRRFAHSAAEQKRRDAIRKGYDDLQTIVPTCHQPNTAPAMQKLSKAIILQKSIEYIIFLHQQKKKQEEELEALRKEVMALKIMKTNYEQIAKAHQNQPAQGQKQVPDQAKFSVFRQIMETQFLSFNASVTVTNFETLSACIFSWLEEYCKPQVSDSSNFHFTLLSKVKEAHSALRLISIGALYLKKLIYIKNFHELLHSCWVLLNFLHQYLQEIVINALKNLNNQGLLQQ</sequence>
<dbReference type="Proteomes" id="UP001159427">
    <property type="component" value="Unassembled WGS sequence"/>
</dbReference>
<comment type="subcellular location">
    <subcellularLocation>
        <location evidence="1">Nucleus</location>
    </subcellularLocation>
</comment>
<evidence type="ECO:0000256" key="7">
    <source>
        <dbReference type="SAM" id="MobiDB-lite"/>
    </source>
</evidence>
<dbReference type="PANTHER" id="PTHR15741:SF25">
    <property type="entry name" value="MAX-LIKE PROTEIN X"/>
    <property type="match status" value="1"/>
</dbReference>
<evidence type="ECO:0000256" key="3">
    <source>
        <dbReference type="ARBA" id="ARBA00023125"/>
    </source>
</evidence>
<feature type="coiled-coil region" evidence="6">
    <location>
        <begin position="94"/>
        <end position="128"/>
    </location>
</feature>
<evidence type="ECO:0000313" key="9">
    <source>
        <dbReference type="EMBL" id="CAH3158599.1"/>
    </source>
</evidence>
<dbReference type="Pfam" id="PF00010">
    <property type="entry name" value="HLH"/>
    <property type="match status" value="1"/>
</dbReference>
<dbReference type="EMBL" id="CALNXI010001173">
    <property type="protein sequence ID" value="CAH3158599.1"/>
    <property type="molecule type" value="Genomic_DNA"/>
</dbReference>
<keyword evidence="3" id="KW-0238">DNA-binding</keyword>
<dbReference type="InterPro" id="IPR036638">
    <property type="entry name" value="HLH_DNA-bd_sf"/>
</dbReference>
<evidence type="ECO:0000256" key="4">
    <source>
        <dbReference type="ARBA" id="ARBA00023163"/>
    </source>
</evidence>
<evidence type="ECO:0000313" key="10">
    <source>
        <dbReference type="Proteomes" id="UP001159427"/>
    </source>
</evidence>
<keyword evidence="2" id="KW-0805">Transcription regulation</keyword>
<organism evidence="9 10">
    <name type="scientific">Porites evermanni</name>
    <dbReference type="NCBI Taxonomy" id="104178"/>
    <lineage>
        <taxon>Eukaryota</taxon>
        <taxon>Metazoa</taxon>
        <taxon>Cnidaria</taxon>
        <taxon>Anthozoa</taxon>
        <taxon>Hexacorallia</taxon>
        <taxon>Scleractinia</taxon>
        <taxon>Fungiina</taxon>
        <taxon>Poritidae</taxon>
        <taxon>Porites</taxon>
    </lineage>
</organism>
<keyword evidence="6" id="KW-0175">Coiled coil</keyword>
<comment type="caution">
    <text evidence="9">The sequence shown here is derived from an EMBL/GenBank/DDBJ whole genome shotgun (WGS) entry which is preliminary data.</text>
</comment>
<proteinExistence type="predicted"/>
<dbReference type="PROSITE" id="PS50888">
    <property type="entry name" value="BHLH"/>
    <property type="match status" value="1"/>
</dbReference>
<keyword evidence="10" id="KW-1185">Reference proteome</keyword>
<name>A0ABN8Q810_9CNID</name>
<evidence type="ECO:0000256" key="2">
    <source>
        <dbReference type="ARBA" id="ARBA00023015"/>
    </source>
</evidence>
<reference evidence="9 10" key="1">
    <citation type="submission" date="2022-05" db="EMBL/GenBank/DDBJ databases">
        <authorList>
            <consortium name="Genoscope - CEA"/>
            <person name="William W."/>
        </authorList>
    </citation>
    <scope>NUCLEOTIDE SEQUENCE [LARGE SCALE GENOMIC DNA]</scope>
</reference>
<feature type="domain" description="BHLH" evidence="8">
    <location>
        <begin position="39"/>
        <end position="97"/>
    </location>
</feature>
<evidence type="ECO:0000256" key="6">
    <source>
        <dbReference type="SAM" id="Coils"/>
    </source>
</evidence>
<dbReference type="PANTHER" id="PTHR15741">
    <property type="entry name" value="BASIC HELIX-LOOP-HELIX ZIP TRANSCRIPTION FACTOR"/>
    <property type="match status" value="1"/>
</dbReference>